<proteinExistence type="predicted"/>
<accession>A0A4P6F6S9</accession>
<dbReference type="KEGG" id="xya:ET471_08320"/>
<name>A0A4P6F6S9_9MICO</name>
<dbReference type="RefSeq" id="WP_129187552.1">
    <property type="nucleotide sequence ID" value="NZ_CP035493.1"/>
</dbReference>
<protein>
    <submittedName>
        <fullName evidence="1">Uncharacterized protein</fullName>
    </submittedName>
</protein>
<reference evidence="1 2" key="1">
    <citation type="submission" date="2019-01" db="EMBL/GenBank/DDBJ databases">
        <title>Genome sequencing of strain FW10M-9.</title>
        <authorList>
            <person name="Heo J."/>
            <person name="Kim S.-J."/>
            <person name="Kim J.-S."/>
            <person name="Hong S.-B."/>
            <person name="Kwon S.-W."/>
        </authorList>
    </citation>
    <scope>NUCLEOTIDE SEQUENCE [LARGE SCALE GENOMIC DNA]</scope>
    <source>
        <strain evidence="1 2">FW10M-9</strain>
    </source>
</reference>
<organism evidence="1 2">
    <name type="scientific">Xylanimonas protaetiae</name>
    <dbReference type="NCBI Taxonomy" id="2509457"/>
    <lineage>
        <taxon>Bacteria</taxon>
        <taxon>Bacillati</taxon>
        <taxon>Actinomycetota</taxon>
        <taxon>Actinomycetes</taxon>
        <taxon>Micrococcales</taxon>
        <taxon>Promicromonosporaceae</taxon>
        <taxon>Xylanimonas</taxon>
    </lineage>
</organism>
<evidence type="ECO:0000313" key="1">
    <source>
        <dbReference type="EMBL" id="QAY70039.1"/>
    </source>
</evidence>
<keyword evidence="2" id="KW-1185">Reference proteome</keyword>
<gene>
    <name evidence="1" type="ORF">ET471_08320</name>
</gene>
<dbReference type="EMBL" id="CP035493">
    <property type="protein sequence ID" value="QAY70039.1"/>
    <property type="molecule type" value="Genomic_DNA"/>
</dbReference>
<dbReference type="OrthoDB" id="9860673at2"/>
<sequence length="173" mass="19136">MTIAANFAPPNRTEQTLRSGPDERAAYTAEVGATRVRADLHALLGKLKDQRTIKANQRVAGDLAVQDHARWLAGQKAYEMHVKAWLADLDEAHPVVVRDVDEQHARRRAALTHHIHTIDTLALAIHTYLEDEDASEDILEDALDATLWMGADRPAVPLRDAIAQGLLPHTPGR</sequence>
<evidence type="ECO:0000313" key="2">
    <source>
        <dbReference type="Proteomes" id="UP000292118"/>
    </source>
</evidence>
<dbReference type="Proteomes" id="UP000292118">
    <property type="component" value="Chromosome"/>
</dbReference>
<dbReference type="AlphaFoldDB" id="A0A4P6F6S9"/>